<evidence type="ECO:0000256" key="7">
    <source>
        <dbReference type="ARBA" id="ARBA00023136"/>
    </source>
</evidence>
<protein>
    <recommendedName>
        <fullName evidence="9">TRAP transporter small permease protein</fullName>
    </recommendedName>
</protein>
<feature type="transmembrane region" description="Helical" evidence="9">
    <location>
        <begin position="140"/>
        <end position="160"/>
    </location>
</feature>
<dbReference type="PANTHER" id="PTHR35011">
    <property type="entry name" value="2,3-DIKETO-L-GULONATE TRAP TRANSPORTER SMALL PERMEASE PROTEIN YIAM"/>
    <property type="match status" value="1"/>
</dbReference>
<evidence type="ECO:0000256" key="3">
    <source>
        <dbReference type="ARBA" id="ARBA00022475"/>
    </source>
</evidence>
<keyword evidence="3" id="KW-1003">Cell membrane</keyword>
<feature type="transmembrane region" description="Helical" evidence="9">
    <location>
        <begin position="104"/>
        <end position="120"/>
    </location>
</feature>
<evidence type="ECO:0000313" key="11">
    <source>
        <dbReference type="EMBL" id="TKW65001.1"/>
    </source>
</evidence>
<dbReference type="GO" id="GO:0005886">
    <property type="term" value="C:plasma membrane"/>
    <property type="evidence" value="ECO:0007669"/>
    <property type="project" value="UniProtKB-SubCell"/>
</dbReference>
<feature type="domain" description="Tripartite ATP-independent periplasmic transporters DctQ component" evidence="10">
    <location>
        <begin position="36"/>
        <end position="163"/>
    </location>
</feature>
<dbReference type="GO" id="GO:0015740">
    <property type="term" value="P:C4-dicarboxylate transport"/>
    <property type="evidence" value="ECO:0007669"/>
    <property type="project" value="TreeGrafter"/>
</dbReference>
<keyword evidence="4 9" id="KW-0997">Cell inner membrane</keyword>
<dbReference type="InterPro" id="IPR007387">
    <property type="entry name" value="TRAP_DctQ"/>
</dbReference>
<evidence type="ECO:0000256" key="4">
    <source>
        <dbReference type="ARBA" id="ARBA00022519"/>
    </source>
</evidence>
<comment type="similarity">
    <text evidence="8 9">Belongs to the TRAP transporter small permease family.</text>
</comment>
<evidence type="ECO:0000259" key="10">
    <source>
        <dbReference type="Pfam" id="PF04290"/>
    </source>
</evidence>
<evidence type="ECO:0000256" key="2">
    <source>
        <dbReference type="ARBA" id="ARBA00022448"/>
    </source>
</evidence>
<keyword evidence="2 9" id="KW-0813">Transport</keyword>
<comment type="subunit">
    <text evidence="9">The complex comprises the extracytoplasmic solute receptor protein and the two transmembrane proteins.</text>
</comment>
<keyword evidence="7 9" id="KW-0472">Membrane</keyword>
<evidence type="ECO:0000256" key="5">
    <source>
        <dbReference type="ARBA" id="ARBA00022692"/>
    </source>
</evidence>
<accession>A0A533I2Z4</accession>
<dbReference type="GO" id="GO:0022857">
    <property type="term" value="F:transmembrane transporter activity"/>
    <property type="evidence" value="ECO:0007669"/>
    <property type="project" value="UniProtKB-UniRule"/>
</dbReference>
<evidence type="ECO:0000256" key="9">
    <source>
        <dbReference type="RuleBase" id="RU369079"/>
    </source>
</evidence>
<organism evidence="11 12">
    <name type="scientific">Paracoccus denitrificans</name>
    <dbReference type="NCBI Taxonomy" id="266"/>
    <lineage>
        <taxon>Bacteria</taxon>
        <taxon>Pseudomonadati</taxon>
        <taxon>Pseudomonadota</taxon>
        <taxon>Alphaproteobacteria</taxon>
        <taxon>Rhodobacterales</taxon>
        <taxon>Paracoccaceae</taxon>
        <taxon>Paracoccus</taxon>
    </lineage>
</organism>
<dbReference type="InterPro" id="IPR055348">
    <property type="entry name" value="DctQ"/>
</dbReference>
<reference evidence="11 12" key="1">
    <citation type="journal article" date="2017" name="Nat. Commun.">
        <title>In situ click chemistry generation of cyclooxygenase-2 inhibitors.</title>
        <authorList>
            <person name="Bhardwaj A."/>
            <person name="Kaur J."/>
            <person name="Wuest M."/>
            <person name="Wuest F."/>
        </authorList>
    </citation>
    <scope>NUCLEOTIDE SEQUENCE [LARGE SCALE GENOMIC DNA]</scope>
    <source>
        <strain evidence="11">S2_012_000_R3_94</strain>
    </source>
</reference>
<proteinExistence type="inferred from homology"/>
<evidence type="ECO:0000256" key="1">
    <source>
        <dbReference type="ARBA" id="ARBA00004429"/>
    </source>
</evidence>
<dbReference type="AlphaFoldDB" id="A0A533I2Z4"/>
<name>A0A533I2Z4_PARDE</name>
<evidence type="ECO:0000313" key="12">
    <source>
        <dbReference type="Proteomes" id="UP000315344"/>
    </source>
</evidence>
<feature type="transmembrane region" description="Helical" evidence="9">
    <location>
        <begin position="21"/>
        <end position="42"/>
    </location>
</feature>
<gene>
    <name evidence="11" type="ORF">DI616_16645</name>
</gene>
<keyword evidence="5 9" id="KW-0812">Transmembrane</keyword>
<dbReference type="Proteomes" id="UP000315344">
    <property type="component" value="Unassembled WGS sequence"/>
</dbReference>
<dbReference type="EMBL" id="VAFL01000017">
    <property type="protein sequence ID" value="TKW65001.1"/>
    <property type="molecule type" value="Genomic_DNA"/>
</dbReference>
<dbReference type="PANTHER" id="PTHR35011:SF10">
    <property type="entry name" value="TRAP TRANSPORTER SMALL PERMEASE PROTEIN"/>
    <property type="match status" value="1"/>
</dbReference>
<sequence>MPSRPDRSTTMPAILRLQDLITRWLYVLGGVALCGIVISYLIEVVMRYMFNAPTLWSPSAVAYLLCVSSMLAMPELARTRGHIAITMLEERMPAATSARHRRRTAALTAAICLCAAWMIGTEMMRQAQSGTTTAFGVRIPKVWLSGLIFYGFVNTALYYLRATLLPGTLPQPDYAPQEV</sequence>
<comment type="subcellular location">
    <subcellularLocation>
        <location evidence="1 9">Cell inner membrane</location>
        <topology evidence="1 9">Multi-pass membrane protein</topology>
    </subcellularLocation>
</comment>
<dbReference type="Pfam" id="PF04290">
    <property type="entry name" value="DctQ"/>
    <property type="match status" value="1"/>
</dbReference>
<evidence type="ECO:0000256" key="6">
    <source>
        <dbReference type="ARBA" id="ARBA00022989"/>
    </source>
</evidence>
<feature type="transmembrane region" description="Helical" evidence="9">
    <location>
        <begin position="54"/>
        <end position="73"/>
    </location>
</feature>
<comment type="caution">
    <text evidence="11">The sequence shown here is derived from an EMBL/GenBank/DDBJ whole genome shotgun (WGS) entry which is preliminary data.</text>
</comment>
<evidence type="ECO:0000256" key="8">
    <source>
        <dbReference type="ARBA" id="ARBA00038436"/>
    </source>
</evidence>
<comment type="function">
    <text evidence="9">Part of the tripartite ATP-independent periplasmic (TRAP) transport system.</text>
</comment>
<keyword evidence="6 9" id="KW-1133">Transmembrane helix</keyword>